<organism evidence="2 3">
    <name type="scientific">Austrofundulus limnaeus</name>
    <name type="common">Annual killifish</name>
    <dbReference type="NCBI Taxonomy" id="52670"/>
    <lineage>
        <taxon>Eukaryota</taxon>
        <taxon>Metazoa</taxon>
        <taxon>Chordata</taxon>
        <taxon>Craniata</taxon>
        <taxon>Vertebrata</taxon>
        <taxon>Euteleostomi</taxon>
        <taxon>Actinopterygii</taxon>
        <taxon>Neopterygii</taxon>
        <taxon>Teleostei</taxon>
        <taxon>Neoteleostei</taxon>
        <taxon>Acanthomorphata</taxon>
        <taxon>Ovalentaria</taxon>
        <taxon>Atherinomorphae</taxon>
        <taxon>Cyprinodontiformes</taxon>
        <taxon>Rivulidae</taxon>
        <taxon>Austrofundulus</taxon>
    </lineage>
</organism>
<gene>
    <name evidence="3" type="primary">LOC106512731</name>
</gene>
<name>A0A2I4AMK3_AUSLI</name>
<feature type="compositionally biased region" description="Low complexity" evidence="1">
    <location>
        <begin position="22"/>
        <end position="34"/>
    </location>
</feature>
<feature type="non-terminal residue" evidence="3">
    <location>
        <position position="1"/>
    </location>
</feature>
<dbReference type="STRING" id="52670.A0A2I4AMK3"/>
<evidence type="ECO:0000313" key="2">
    <source>
        <dbReference type="Proteomes" id="UP000192220"/>
    </source>
</evidence>
<reference evidence="3" key="1">
    <citation type="submission" date="2025-08" db="UniProtKB">
        <authorList>
            <consortium name="RefSeq"/>
        </authorList>
    </citation>
    <scope>IDENTIFICATION</scope>
</reference>
<dbReference type="GeneID" id="106512731"/>
<keyword evidence="2" id="KW-1185">Reference proteome</keyword>
<accession>A0A2I4AMK3</accession>
<feature type="region of interest" description="Disordered" evidence="1">
    <location>
        <begin position="1"/>
        <end position="51"/>
    </location>
</feature>
<evidence type="ECO:0000256" key="1">
    <source>
        <dbReference type="SAM" id="MobiDB-lite"/>
    </source>
</evidence>
<dbReference type="RefSeq" id="XP_013856737.1">
    <property type="nucleotide sequence ID" value="XM_014001283.1"/>
</dbReference>
<protein>
    <submittedName>
        <fullName evidence="3">Protein TANC2</fullName>
    </submittedName>
</protein>
<dbReference type="Proteomes" id="UP000192220">
    <property type="component" value="Unplaced"/>
</dbReference>
<sequence>EKITSGEQGSSYHSQDDGQRISPTSSLASSNTSPCHTLQPSAGGEGSDNSKLAFSNHACVASPTSTLESRDSGIIATLTSYSADSAAKREDATKYLGNSYRGSSSLHHWQQEGQPVVAPTSSSCMIAGQGPNKSSLYRTEDNMSVSTYSLNKLHPDRGPGSAYSSGSVHSITLNLIPRPNSVAATSSAHLEDLAYLDEQRGHIPSKTPL</sequence>
<dbReference type="InParanoid" id="A0A2I4AMK3"/>
<evidence type="ECO:0000313" key="3">
    <source>
        <dbReference type="RefSeq" id="XP_013856737.1"/>
    </source>
</evidence>
<dbReference type="KEGG" id="alim:106512731"/>
<feature type="non-terminal residue" evidence="3">
    <location>
        <position position="209"/>
    </location>
</feature>
<dbReference type="AlphaFoldDB" id="A0A2I4AMK3"/>
<proteinExistence type="predicted"/>
<dbReference type="OrthoDB" id="5958958at2759"/>
<feature type="compositionally biased region" description="Polar residues" evidence="1">
    <location>
        <begin position="1"/>
        <end position="13"/>
    </location>
</feature>